<accession>A0A978V7T8</accession>
<feature type="compositionally biased region" description="Low complexity" evidence="8">
    <location>
        <begin position="887"/>
        <end position="911"/>
    </location>
</feature>
<feature type="compositionally biased region" description="Basic residues" evidence="8">
    <location>
        <begin position="643"/>
        <end position="655"/>
    </location>
</feature>
<evidence type="ECO:0000256" key="3">
    <source>
        <dbReference type="ARBA" id="ARBA00022763"/>
    </source>
</evidence>
<evidence type="ECO:0000256" key="7">
    <source>
        <dbReference type="ARBA" id="ARBA00023306"/>
    </source>
</evidence>
<name>A0A978V7T8_ZIZJJ</name>
<evidence type="ECO:0000256" key="8">
    <source>
        <dbReference type="SAM" id="MobiDB-lite"/>
    </source>
</evidence>
<evidence type="ECO:0000256" key="5">
    <source>
        <dbReference type="ARBA" id="ARBA00023204"/>
    </source>
</evidence>
<protein>
    <submittedName>
        <fullName evidence="9">Uncharacterized protein</fullName>
    </submittedName>
</protein>
<evidence type="ECO:0000313" key="9">
    <source>
        <dbReference type="EMBL" id="KAH7523973.1"/>
    </source>
</evidence>
<feature type="compositionally biased region" description="Basic and acidic residues" evidence="8">
    <location>
        <begin position="262"/>
        <end position="277"/>
    </location>
</feature>
<proteinExistence type="predicted"/>
<feature type="compositionally biased region" description="Basic and acidic residues" evidence="8">
    <location>
        <begin position="348"/>
        <end position="359"/>
    </location>
</feature>
<dbReference type="GO" id="GO:0006281">
    <property type="term" value="P:DNA repair"/>
    <property type="evidence" value="ECO:0007669"/>
    <property type="project" value="UniProtKB-KW"/>
</dbReference>
<feature type="compositionally biased region" description="Basic and acidic residues" evidence="8">
    <location>
        <begin position="925"/>
        <end position="934"/>
    </location>
</feature>
<comment type="subcellular location">
    <subcellularLocation>
        <location evidence="1">Nucleus</location>
    </subcellularLocation>
</comment>
<evidence type="ECO:0000256" key="2">
    <source>
        <dbReference type="ARBA" id="ARBA00022618"/>
    </source>
</evidence>
<feature type="compositionally biased region" description="Basic residues" evidence="8">
    <location>
        <begin position="951"/>
        <end position="960"/>
    </location>
</feature>
<dbReference type="Pfam" id="PF20168">
    <property type="entry name" value="PDS5"/>
    <property type="match status" value="1"/>
</dbReference>
<evidence type="ECO:0000256" key="1">
    <source>
        <dbReference type="ARBA" id="ARBA00004123"/>
    </source>
</evidence>
<dbReference type="Proteomes" id="UP000813462">
    <property type="component" value="Unassembled WGS sequence"/>
</dbReference>
<dbReference type="AlphaFoldDB" id="A0A978V7T8"/>
<feature type="compositionally biased region" description="Low complexity" evidence="8">
    <location>
        <begin position="777"/>
        <end position="787"/>
    </location>
</feature>
<dbReference type="SUPFAM" id="SSF63748">
    <property type="entry name" value="Tudor/PWWP/MBT"/>
    <property type="match status" value="1"/>
</dbReference>
<sequence length="960" mass="103904">MASSDKELEAQLLEAGNKLVDPPSSIDELLPLLDKVENCLSRVEQSPTKSMQNALSPSLKALVADQLLRHTNVDVKVAVASCISEITRITAPDAPYDDDQMKEVFQLIVSSFENLSDKSSRSYAKRTSILETVAKVRSCVVMLDLECDALILEMFEHFLATIRDYHPENVFSSMETIMTLVLEESEDIPPDLLAPILASVKKNNEEVLPISRKLGERVLETCATKLKPYLAQAVKTLEISLDDYSKIVTSICEDASDDAEQNEVHASDEHMDDENKSVKTTLGEGPQASYLTFFFPRNFFEDKERATETTSLEQVDPAIDKSLKPVVSNGVAQTGEGDSLVASNSIKNQEHDQVIENSKDLITSSNTEPDGLDAEKEANTEEKPEQTTKKRGKKTSSSVKSTEPSESPQADDEKENEKLPDQRNQSEDITGSPSVGPSVDAAVHSETNKSYDVRPSSPKALENDSANVAPASPSESLPDESRSRKAGRQKKKDNSDKEAVPAADNVSQKADEVPQKVADGTSDSEVKANRRTGKKVSAILANENRTSTVADASKKESGTTSDSEAKPLKHSSKKVDASSKNDDGSSLKQSEDKKKRSRGKALSEKDVTKAAAKDDDKEILSSPKSAAKSSKGESHLEETPKTSSKRKRPPGKGKRYVMLNEESEAKNYGEDLVGSSIKVWWPKDQMFYDGIVESFDPVKKKHKVAYTDGDEETLNLKREKWEFIEVESRSDAEEESDQSSPDSSTELPLKKKVKINTGESTRQGKSDASTRRGGGASSSKSKVSAAKSGRKSKEGNKLDGKSKDDSAKSGTRLEDEIGGKSKDQTSKSGGGGGKSANVDAKGSSKSKSADTKLSKTAKSKSETSTPSTKSKQEKAGKSKQGTPKNTPVSKGKSPSGKSNVNGTGKTKSGSSKLKETEDVNESSTDSERVTEITKGKPSNSSKVQGSESKTGKKRRRGTKS</sequence>
<dbReference type="GO" id="GO:0007064">
    <property type="term" value="P:mitotic sister chromatid cohesion"/>
    <property type="evidence" value="ECO:0007669"/>
    <property type="project" value="InterPro"/>
</dbReference>
<dbReference type="InterPro" id="IPR016024">
    <property type="entry name" value="ARM-type_fold"/>
</dbReference>
<dbReference type="PANTHER" id="PTHR12663:SF3">
    <property type="entry name" value="SISTER CHROMATID COHESION PROTEIN PDS5 HOMOLOG C"/>
    <property type="match status" value="1"/>
</dbReference>
<dbReference type="InterPro" id="IPR039776">
    <property type="entry name" value="Pds5"/>
</dbReference>
<dbReference type="SUPFAM" id="SSF48371">
    <property type="entry name" value="ARM repeat"/>
    <property type="match status" value="1"/>
</dbReference>
<dbReference type="GO" id="GO:0005634">
    <property type="term" value="C:nucleus"/>
    <property type="evidence" value="ECO:0007669"/>
    <property type="project" value="UniProtKB-SubCell"/>
</dbReference>
<dbReference type="GO" id="GO:0035825">
    <property type="term" value="P:homologous recombination"/>
    <property type="evidence" value="ECO:0007669"/>
    <property type="project" value="UniProtKB-ARBA"/>
</dbReference>
<evidence type="ECO:0000256" key="4">
    <source>
        <dbReference type="ARBA" id="ARBA00022776"/>
    </source>
</evidence>
<feature type="compositionally biased region" description="Basic and acidic residues" evidence="8">
    <location>
        <begin position="552"/>
        <end position="594"/>
    </location>
</feature>
<feature type="compositionally biased region" description="Basic and acidic residues" evidence="8">
    <location>
        <begin position="791"/>
        <end position="825"/>
    </location>
</feature>
<feature type="region of interest" description="Disordered" evidence="8">
    <location>
        <begin position="344"/>
        <end position="655"/>
    </location>
</feature>
<dbReference type="PANTHER" id="PTHR12663">
    <property type="entry name" value="ANDROGEN INDUCED INHIBITOR OF PROLIFERATION AS3 / PDS5-RELATED"/>
    <property type="match status" value="1"/>
</dbReference>
<feature type="compositionally biased region" description="Basic and acidic residues" evidence="8">
    <location>
        <begin position="415"/>
        <end position="426"/>
    </location>
</feature>
<keyword evidence="2" id="KW-0132">Cell division</keyword>
<gene>
    <name evidence="9" type="ORF">FEM48_Zijuj06G0069100</name>
</gene>
<feature type="region of interest" description="Disordered" evidence="8">
    <location>
        <begin position="256"/>
        <end position="282"/>
    </location>
</feature>
<feature type="compositionally biased region" description="Basic and acidic residues" evidence="8">
    <location>
        <begin position="373"/>
        <end position="388"/>
    </location>
</feature>
<keyword evidence="3" id="KW-0227">DNA damage</keyword>
<dbReference type="GO" id="GO:0000785">
    <property type="term" value="C:chromatin"/>
    <property type="evidence" value="ECO:0007669"/>
    <property type="project" value="TreeGrafter"/>
</dbReference>
<keyword evidence="7" id="KW-0131">Cell cycle</keyword>
<keyword evidence="4" id="KW-0498">Mitosis</keyword>
<organism evidence="9 10">
    <name type="scientific">Ziziphus jujuba var. spinosa</name>
    <dbReference type="NCBI Taxonomy" id="714518"/>
    <lineage>
        <taxon>Eukaryota</taxon>
        <taxon>Viridiplantae</taxon>
        <taxon>Streptophyta</taxon>
        <taxon>Embryophyta</taxon>
        <taxon>Tracheophyta</taxon>
        <taxon>Spermatophyta</taxon>
        <taxon>Magnoliopsida</taxon>
        <taxon>eudicotyledons</taxon>
        <taxon>Gunneridae</taxon>
        <taxon>Pentapetalae</taxon>
        <taxon>rosids</taxon>
        <taxon>fabids</taxon>
        <taxon>Rosales</taxon>
        <taxon>Rhamnaceae</taxon>
        <taxon>Paliureae</taxon>
        <taxon>Ziziphus</taxon>
    </lineage>
</organism>
<comment type="caution">
    <text evidence="9">The sequence shown here is derived from an EMBL/GenBank/DDBJ whole genome shotgun (WGS) entry which is preliminary data.</text>
</comment>
<keyword evidence="6" id="KW-0539">Nucleus</keyword>
<dbReference type="EMBL" id="JAEACU010000006">
    <property type="protein sequence ID" value="KAH7523973.1"/>
    <property type="molecule type" value="Genomic_DNA"/>
</dbReference>
<dbReference type="GO" id="GO:0051301">
    <property type="term" value="P:cell division"/>
    <property type="evidence" value="ECO:0007669"/>
    <property type="project" value="UniProtKB-KW"/>
</dbReference>
<keyword evidence="5" id="KW-0234">DNA repair</keyword>
<evidence type="ECO:0000313" key="10">
    <source>
        <dbReference type="Proteomes" id="UP000813462"/>
    </source>
</evidence>
<feature type="compositionally biased region" description="Basic and acidic residues" evidence="8">
    <location>
        <begin position="601"/>
        <end position="619"/>
    </location>
</feature>
<dbReference type="Gene3D" id="2.30.30.140">
    <property type="match status" value="1"/>
</dbReference>
<dbReference type="CDD" id="cd20404">
    <property type="entry name" value="Tudor_Agenet_AtEML-like"/>
    <property type="match status" value="1"/>
</dbReference>
<feature type="compositionally biased region" description="Basic and acidic residues" evidence="8">
    <location>
        <begin position="630"/>
        <end position="640"/>
    </location>
</feature>
<feature type="region of interest" description="Disordered" evidence="8">
    <location>
        <begin position="727"/>
        <end position="960"/>
    </location>
</feature>
<evidence type="ECO:0000256" key="6">
    <source>
        <dbReference type="ARBA" id="ARBA00023242"/>
    </source>
</evidence>
<reference evidence="9" key="1">
    <citation type="journal article" date="2021" name="Front. Plant Sci.">
        <title>Chromosome-Scale Genome Assembly for Chinese Sour Jujube and Insights Into Its Genome Evolution and Domestication Signature.</title>
        <authorList>
            <person name="Shen L.-Y."/>
            <person name="Luo H."/>
            <person name="Wang X.-L."/>
            <person name="Wang X.-M."/>
            <person name="Qiu X.-J."/>
            <person name="Liu H."/>
            <person name="Zhou S.-S."/>
            <person name="Jia K.-H."/>
            <person name="Nie S."/>
            <person name="Bao Y.-T."/>
            <person name="Zhang R.-G."/>
            <person name="Yun Q.-Z."/>
            <person name="Chai Y.-H."/>
            <person name="Lu J.-Y."/>
            <person name="Li Y."/>
            <person name="Zhao S.-W."/>
            <person name="Mao J.-F."/>
            <person name="Jia S.-G."/>
            <person name="Mao Y.-M."/>
        </authorList>
    </citation>
    <scope>NUCLEOTIDE SEQUENCE</scope>
    <source>
        <strain evidence="9">AT0</strain>
        <tissue evidence="9">Leaf</tissue>
    </source>
</reference>